<proteinExistence type="predicted"/>
<evidence type="ECO:0000313" key="2">
    <source>
        <dbReference type="Proteomes" id="UP000199213"/>
    </source>
</evidence>
<evidence type="ECO:0000313" key="1">
    <source>
        <dbReference type="EMBL" id="SDK57818.1"/>
    </source>
</evidence>
<protein>
    <submittedName>
        <fullName evidence="1">Uncharacterized protein</fullName>
    </submittedName>
</protein>
<dbReference type="AlphaFoldDB" id="A0A1G9D1K2"/>
<reference evidence="2" key="1">
    <citation type="submission" date="2016-10" db="EMBL/GenBank/DDBJ databases">
        <authorList>
            <person name="Varghese N."/>
            <person name="Submissions S."/>
        </authorList>
    </citation>
    <scope>NUCLEOTIDE SEQUENCE [LARGE SCALE GENOMIC DNA]</scope>
    <source>
        <strain evidence="2">DSM 45460</strain>
    </source>
</reference>
<dbReference type="Proteomes" id="UP000199213">
    <property type="component" value="Unassembled WGS sequence"/>
</dbReference>
<gene>
    <name evidence="1" type="ORF">SAMN04487820_109203</name>
</gene>
<organism evidence="1 2">
    <name type="scientific">Actinopolyspora mzabensis</name>
    <dbReference type="NCBI Taxonomy" id="995066"/>
    <lineage>
        <taxon>Bacteria</taxon>
        <taxon>Bacillati</taxon>
        <taxon>Actinomycetota</taxon>
        <taxon>Actinomycetes</taxon>
        <taxon>Actinopolysporales</taxon>
        <taxon>Actinopolysporaceae</taxon>
        <taxon>Actinopolyspora</taxon>
    </lineage>
</organism>
<dbReference type="EMBL" id="FNFM01000009">
    <property type="protein sequence ID" value="SDK57818.1"/>
    <property type="molecule type" value="Genomic_DNA"/>
</dbReference>
<sequence>MNGVSMGTWIKVDDGPIRYAVCGDVVEMELGGQGSGAELVTTEEGLSNLLREGTEALHELRRKRHG</sequence>
<dbReference type="RefSeq" id="WP_218120187.1">
    <property type="nucleotide sequence ID" value="NZ_FNFM01000009.1"/>
</dbReference>
<accession>A0A1G9D1K2</accession>
<keyword evidence="2" id="KW-1185">Reference proteome</keyword>
<name>A0A1G9D1K2_ACTMZ</name>